<dbReference type="RefSeq" id="WP_345230260.1">
    <property type="nucleotide sequence ID" value="NZ_BAABIQ010000003.1"/>
</dbReference>
<comment type="similarity">
    <text evidence="3 9">Belongs to the SIS family. GmhA subfamily.</text>
</comment>
<comment type="catalytic activity">
    <reaction evidence="1 9">
        <text>2 D-sedoheptulose 7-phosphate = D-glycero-alpha-D-manno-heptose 7-phosphate + D-glycero-beta-D-manno-heptose 7-phosphate</text>
        <dbReference type="Rhea" id="RHEA:27489"/>
        <dbReference type="ChEBI" id="CHEBI:57483"/>
        <dbReference type="ChEBI" id="CHEBI:60203"/>
        <dbReference type="ChEBI" id="CHEBI:60204"/>
        <dbReference type="EC" id="5.3.1.28"/>
    </reaction>
</comment>
<dbReference type="InterPro" id="IPR035461">
    <property type="entry name" value="GmhA/DiaA"/>
</dbReference>
<comment type="cofactor">
    <cofactor evidence="9">
        <name>Zn(2+)</name>
        <dbReference type="ChEBI" id="CHEBI:29105"/>
    </cofactor>
    <text evidence="9">Binds 1 zinc ion per subunit.</text>
</comment>
<keyword evidence="12" id="KW-1185">Reference proteome</keyword>
<keyword evidence="6 9" id="KW-0862">Zinc</keyword>
<feature type="domain" description="SIS" evidence="10">
    <location>
        <begin position="34"/>
        <end position="187"/>
    </location>
</feature>
<feature type="binding site" evidence="9">
    <location>
        <position position="169"/>
    </location>
    <ligand>
        <name>Zn(2+)</name>
        <dbReference type="ChEBI" id="CHEBI:29105"/>
    </ligand>
</feature>
<feature type="binding site" evidence="9">
    <location>
        <position position="177"/>
    </location>
    <ligand>
        <name>Zn(2+)</name>
        <dbReference type="ChEBI" id="CHEBI:29105"/>
    </ligand>
</feature>
<feature type="binding site" evidence="9">
    <location>
        <begin position="117"/>
        <end position="119"/>
    </location>
    <ligand>
        <name>substrate</name>
    </ligand>
</feature>
<gene>
    <name evidence="9 11" type="primary">gmhA</name>
    <name evidence="11" type="ORF">GCM10023231_06440</name>
</gene>
<proteinExistence type="inferred from homology"/>
<dbReference type="EMBL" id="BAABIQ010000003">
    <property type="protein sequence ID" value="GAA4781575.1"/>
    <property type="molecule type" value="Genomic_DNA"/>
</dbReference>
<evidence type="ECO:0000256" key="5">
    <source>
        <dbReference type="ARBA" id="ARBA00022723"/>
    </source>
</evidence>
<feature type="binding site" evidence="9">
    <location>
        <position position="122"/>
    </location>
    <ligand>
        <name>substrate</name>
    </ligand>
</feature>
<dbReference type="SUPFAM" id="SSF53697">
    <property type="entry name" value="SIS domain"/>
    <property type="match status" value="1"/>
</dbReference>
<dbReference type="PROSITE" id="PS51464">
    <property type="entry name" value="SIS"/>
    <property type="match status" value="1"/>
</dbReference>
<keyword evidence="8 9" id="KW-0119">Carbohydrate metabolism</keyword>
<dbReference type="InterPro" id="IPR004515">
    <property type="entry name" value="Phosphoheptose_Isoase"/>
</dbReference>
<comment type="miscellaneous">
    <text evidence="9">The reaction produces a racemic mixture of D-glycero-alpha-D-manno-heptose 7-phosphate and D-glycero-beta-D-manno-heptose 7-phosphate.</text>
</comment>
<evidence type="ECO:0000256" key="9">
    <source>
        <dbReference type="HAMAP-Rule" id="MF_00067"/>
    </source>
</evidence>
<dbReference type="PANTHER" id="PTHR30390">
    <property type="entry name" value="SEDOHEPTULOSE 7-PHOSPHATE ISOMERASE / DNAA INITIATOR-ASSOCIATING FACTOR FOR REPLICATION INITIATION"/>
    <property type="match status" value="1"/>
</dbReference>
<keyword evidence="4 9" id="KW-0963">Cytoplasm</keyword>
<feature type="binding site" evidence="9">
    <location>
        <begin position="49"/>
        <end position="51"/>
    </location>
    <ligand>
        <name>substrate</name>
    </ligand>
</feature>
<evidence type="ECO:0000256" key="8">
    <source>
        <dbReference type="ARBA" id="ARBA00023277"/>
    </source>
</evidence>
<dbReference type="PANTHER" id="PTHR30390:SF6">
    <property type="entry name" value="DNAA INITIATOR-ASSOCIATING PROTEIN DIAA"/>
    <property type="match status" value="1"/>
</dbReference>
<evidence type="ECO:0000256" key="4">
    <source>
        <dbReference type="ARBA" id="ARBA00022490"/>
    </source>
</evidence>
<dbReference type="Gene3D" id="3.40.50.10490">
    <property type="entry name" value="Glucose-6-phosphate isomerase like protein, domain 1"/>
    <property type="match status" value="1"/>
</dbReference>
<comment type="caution">
    <text evidence="11">The sequence shown here is derived from an EMBL/GenBank/DDBJ whole genome shotgun (WGS) entry which is preliminary data.</text>
</comment>
<feature type="binding site" evidence="9">
    <location>
        <position position="62"/>
    </location>
    <ligand>
        <name>substrate</name>
    </ligand>
</feature>
<dbReference type="Pfam" id="PF13580">
    <property type="entry name" value="SIS_2"/>
    <property type="match status" value="1"/>
</dbReference>
<feature type="binding site" evidence="9">
    <location>
        <position position="62"/>
    </location>
    <ligand>
        <name>Zn(2+)</name>
        <dbReference type="ChEBI" id="CHEBI:29105"/>
    </ligand>
</feature>
<evidence type="ECO:0000313" key="11">
    <source>
        <dbReference type="EMBL" id="GAA4781575.1"/>
    </source>
</evidence>
<sequence length="187" mass="19852">MDKIIEKTFNDHLETLKQTQEQLSPAIKEAAMQIGNALKNNHKVLLVGNGGSAADAQHIAAEFTGRFVKERAPLAAIALTTDTSALTAIGNDYGYEQVFSRQVYALGNAGDVLIAISTSGNSPSILTAVTAAKEKGLVTIGLTGKDGGDLKNRCDLSLIVPSAVTAHIQEMHILIGHLFCAYIDTIY</sequence>
<dbReference type="GO" id="GO:0016853">
    <property type="term" value="F:isomerase activity"/>
    <property type="evidence" value="ECO:0007669"/>
    <property type="project" value="UniProtKB-KW"/>
</dbReference>
<evidence type="ECO:0000256" key="3">
    <source>
        <dbReference type="ARBA" id="ARBA00009894"/>
    </source>
</evidence>
<dbReference type="HAMAP" id="MF_00067">
    <property type="entry name" value="GmhA"/>
    <property type="match status" value="1"/>
</dbReference>
<feature type="binding site" evidence="9">
    <location>
        <begin position="91"/>
        <end position="92"/>
    </location>
    <ligand>
        <name>substrate</name>
    </ligand>
</feature>
<reference evidence="12" key="1">
    <citation type="journal article" date="2019" name="Int. J. Syst. Evol. Microbiol.">
        <title>The Global Catalogue of Microorganisms (GCM) 10K type strain sequencing project: providing services to taxonomists for standard genome sequencing and annotation.</title>
        <authorList>
            <consortium name="The Broad Institute Genomics Platform"/>
            <consortium name="The Broad Institute Genome Sequencing Center for Infectious Disease"/>
            <person name="Wu L."/>
            <person name="Ma J."/>
        </authorList>
    </citation>
    <scope>NUCLEOTIDE SEQUENCE [LARGE SCALE GENOMIC DNA]</scope>
    <source>
        <strain evidence="12">JCM 18200</strain>
    </source>
</reference>
<feature type="binding site" evidence="9">
    <location>
        <position position="169"/>
    </location>
    <ligand>
        <name>substrate</name>
    </ligand>
</feature>
<organism evidence="11 12">
    <name type="scientific">Olivibacter ginsenosidimutans</name>
    <dbReference type="NCBI Taxonomy" id="1176537"/>
    <lineage>
        <taxon>Bacteria</taxon>
        <taxon>Pseudomonadati</taxon>
        <taxon>Bacteroidota</taxon>
        <taxon>Sphingobacteriia</taxon>
        <taxon>Sphingobacteriales</taxon>
        <taxon>Sphingobacteriaceae</taxon>
        <taxon>Olivibacter</taxon>
    </lineage>
</organism>
<dbReference type="InterPro" id="IPR001347">
    <property type="entry name" value="SIS_dom"/>
</dbReference>
<evidence type="ECO:0000256" key="7">
    <source>
        <dbReference type="ARBA" id="ARBA00023235"/>
    </source>
</evidence>
<dbReference type="InterPro" id="IPR050099">
    <property type="entry name" value="SIS_GmhA/DiaA_subfam"/>
</dbReference>
<evidence type="ECO:0000313" key="12">
    <source>
        <dbReference type="Proteomes" id="UP001501411"/>
    </source>
</evidence>
<evidence type="ECO:0000256" key="1">
    <source>
        <dbReference type="ARBA" id="ARBA00000348"/>
    </source>
</evidence>
<protein>
    <recommendedName>
        <fullName evidence="9">Phosphoheptose isomerase</fullName>
        <ecNumber evidence="9">5.3.1.28</ecNumber>
    </recommendedName>
    <alternativeName>
        <fullName evidence="9">Sedoheptulose 7-phosphate isomerase</fullName>
    </alternativeName>
</protein>
<evidence type="ECO:0000256" key="2">
    <source>
        <dbReference type="ARBA" id="ARBA00004496"/>
    </source>
</evidence>
<comment type="function">
    <text evidence="9">Catalyzes the isomerization of sedoheptulose 7-phosphate in D-glycero-D-manno-heptose 7-phosphate.</text>
</comment>
<evidence type="ECO:0000259" key="10">
    <source>
        <dbReference type="PROSITE" id="PS51464"/>
    </source>
</evidence>
<dbReference type="CDD" id="cd05006">
    <property type="entry name" value="SIS_GmhA"/>
    <property type="match status" value="1"/>
</dbReference>
<feature type="binding site" evidence="9">
    <location>
        <position position="58"/>
    </location>
    <ligand>
        <name>Zn(2+)</name>
        <dbReference type="ChEBI" id="CHEBI:29105"/>
    </ligand>
</feature>
<keyword evidence="5 9" id="KW-0479">Metal-binding</keyword>
<dbReference type="Proteomes" id="UP001501411">
    <property type="component" value="Unassembled WGS sequence"/>
</dbReference>
<comment type="pathway">
    <text evidence="9">Carbohydrate biosynthesis; D-glycero-D-manno-heptose 7-phosphate biosynthesis; D-glycero-alpha-D-manno-heptose 7-phosphate and D-glycero-beta-D-manno-heptose 7-phosphate from sedoheptulose 7-phosphate: step 1/1.</text>
</comment>
<dbReference type="InterPro" id="IPR046348">
    <property type="entry name" value="SIS_dom_sf"/>
</dbReference>
<comment type="subcellular location">
    <subcellularLocation>
        <location evidence="2 9">Cytoplasm</location>
    </subcellularLocation>
</comment>
<dbReference type="EC" id="5.3.1.28" evidence="9"/>
<name>A0ABP9AK68_9SPHI</name>
<accession>A0ABP9AK68</accession>
<evidence type="ECO:0000256" key="6">
    <source>
        <dbReference type="ARBA" id="ARBA00022833"/>
    </source>
</evidence>
<keyword evidence="7 9" id="KW-0413">Isomerase</keyword>